<name>A0AAD7B2I3_9AGAR</name>
<dbReference type="SUPFAM" id="SSF51905">
    <property type="entry name" value="FAD/NAD(P)-binding domain"/>
    <property type="match status" value="1"/>
</dbReference>
<feature type="domain" description="FAD-binding" evidence="6">
    <location>
        <begin position="25"/>
        <end position="392"/>
    </location>
</feature>
<dbReference type="AlphaFoldDB" id="A0AAD7B2I3"/>
<dbReference type="FunFam" id="3.50.50.60:FF:000115">
    <property type="entry name" value="Salicylate hydroxylase, putative"/>
    <property type="match status" value="1"/>
</dbReference>
<keyword evidence="5" id="KW-0503">Monooxygenase</keyword>
<keyword evidence="3" id="KW-0274">FAD</keyword>
<dbReference type="InterPro" id="IPR002938">
    <property type="entry name" value="FAD-bd"/>
</dbReference>
<dbReference type="PANTHER" id="PTHR13789:SF147">
    <property type="entry name" value="PUTATIVE (AFU_ORTHOLOGUE AFUA_2G01950)-RELATED"/>
    <property type="match status" value="1"/>
</dbReference>
<dbReference type="Gene3D" id="3.50.50.60">
    <property type="entry name" value="FAD/NAD(P)-binding domain"/>
    <property type="match status" value="1"/>
</dbReference>
<dbReference type="EMBL" id="JARKIF010000047">
    <property type="protein sequence ID" value="KAJ7607889.1"/>
    <property type="molecule type" value="Genomic_DNA"/>
</dbReference>
<evidence type="ECO:0000313" key="7">
    <source>
        <dbReference type="EMBL" id="KAJ7607889.1"/>
    </source>
</evidence>
<evidence type="ECO:0000256" key="4">
    <source>
        <dbReference type="ARBA" id="ARBA00023002"/>
    </source>
</evidence>
<evidence type="ECO:0000256" key="3">
    <source>
        <dbReference type="ARBA" id="ARBA00022827"/>
    </source>
</evidence>
<comment type="caution">
    <text evidence="7">The sequence shown here is derived from an EMBL/GenBank/DDBJ whole genome shotgun (WGS) entry which is preliminary data.</text>
</comment>
<evidence type="ECO:0000313" key="8">
    <source>
        <dbReference type="Proteomes" id="UP001221142"/>
    </source>
</evidence>
<keyword evidence="4" id="KW-0560">Oxidoreductase</keyword>
<evidence type="ECO:0000256" key="1">
    <source>
        <dbReference type="ARBA" id="ARBA00007992"/>
    </source>
</evidence>
<keyword evidence="8" id="KW-1185">Reference proteome</keyword>
<evidence type="ECO:0000256" key="5">
    <source>
        <dbReference type="ARBA" id="ARBA00023033"/>
    </source>
</evidence>
<dbReference type="SUPFAM" id="SSF54373">
    <property type="entry name" value="FAD-linked reductases, C-terminal domain"/>
    <property type="match status" value="1"/>
</dbReference>
<dbReference type="InterPro" id="IPR050493">
    <property type="entry name" value="FAD-dep_Monooxygenase_BioMet"/>
</dbReference>
<dbReference type="PRINTS" id="PR00420">
    <property type="entry name" value="RNGMNOXGNASE"/>
</dbReference>
<organism evidence="7 8">
    <name type="scientific">Roridomyces roridus</name>
    <dbReference type="NCBI Taxonomy" id="1738132"/>
    <lineage>
        <taxon>Eukaryota</taxon>
        <taxon>Fungi</taxon>
        <taxon>Dikarya</taxon>
        <taxon>Basidiomycota</taxon>
        <taxon>Agaricomycotina</taxon>
        <taxon>Agaricomycetes</taxon>
        <taxon>Agaricomycetidae</taxon>
        <taxon>Agaricales</taxon>
        <taxon>Marasmiineae</taxon>
        <taxon>Mycenaceae</taxon>
        <taxon>Roridomyces</taxon>
    </lineage>
</organism>
<dbReference type="Proteomes" id="UP001221142">
    <property type="component" value="Unassembled WGS sequence"/>
</dbReference>
<evidence type="ECO:0000259" key="6">
    <source>
        <dbReference type="Pfam" id="PF01494"/>
    </source>
</evidence>
<dbReference type="PANTHER" id="PTHR13789">
    <property type="entry name" value="MONOOXYGENASE"/>
    <property type="match status" value="1"/>
</dbReference>
<dbReference type="GO" id="GO:0004497">
    <property type="term" value="F:monooxygenase activity"/>
    <property type="evidence" value="ECO:0007669"/>
    <property type="project" value="UniProtKB-KW"/>
</dbReference>
<accession>A0AAD7B2I3</accession>
<sequence>MAPAPPSPPPTLEPSSSPLPLSTLRIAIIGAGMAGLATALALAGAGFTEIDVYESAPGIEFVGAGIQIAANLSKQLENLGVWERMQAEVVETREVSIRGGYTDEELSYVDLRHNTARYGRPHRVAHRSALANALYEGCLKFNGRVKFHFQTSVLGIDLNSALTPRILIREGKDTRWIDQVDLVLGADGVKSVVRASMLAQHGEQDKTKDTGEAAYRIMINREKLSTDPDLLALLDGNCTSRWVAAGCQIIAYPISSHNILNIVTTQPDTNFASAPTASWTTRGSKSAMQSVFADFCPRIRRLLSLVPEGEVCEWKLRVHAPLKTWVDGCVALLGDACHPALPHLGQGAAQAIEDGVVLAFVLSKLTRDTDVPLGLKVYEHLRKQRAERLVEEAESAGRNLMLADSKAQAARDEALRRVKNGGENPDKWVDRAVTDYIYGFDCLKDAEERFAGLMGI</sequence>
<comment type="similarity">
    <text evidence="1">Belongs to the paxM FAD-dependent monooxygenase family.</text>
</comment>
<dbReference type="InterPro" id="IPR036188">
    <property type="entry name" value="FAD/NAD-bd_sf"/>
</dbReference>
<gene>
    <name evidence="7" type="ORF">FB45DRAFT_1067639</name>
</gene>
<dbReference type="GO" id="GO:0071949">
    <property type="term" value="F:FAD binding"/>
    <property type="evidence" value="ECO:0007669"/>
    <property type="project" value="InterPro"/>
</dbReference>
<protein>
    <recommendedName>
        <fullName evidence="6">FAD-binding domain-containing protein</fullName>
    </recommendedName>
</protein>
<keyword evidence="2" id="KW-0285">Flavoprotein</keyword>
<evidence type="ECO:0000256" key="2">
    <source>
        <dbReference type="ARBA" id="ARBA00022630"/>
    </source>
</evidence>
<proteinExistence type="inferred from homology"/>
<dbReference type="Pfam" id="PF01494">
    <property type="entry name" value="FAD_binding_3"/>
    <property type="match status" value="1"/>
</dbReference>
<reference evidence="7" key="1">
    <citation type="submission" date="2023-03" db="EMBL/GenBank/DDBJ databases">
        <title>Massive genome expansion in bonnet fungi (Mycena s.s.) driven by repeated elements and novel gene families across ecological guilds.</title>
        <authorList>
            <consortium name="Lawrence Berkeley National Laboratory"/>
            <person name="Harder C.B."/>
            <person name="Miyauchi S."/>
            <person name="Viragh M."/>
            <person name="Kuo A."/>
            <person name="Thoen E."/>
            <person name="Andreopoulos B."/>
            <person name="Lu D."/>
            <person name="Skrede I."/>
            <person name="Drula E."/>
            <person name="Henrissat B."/>
            <person name="Morin E."/>
            <person name="Kohler A."/>
            <person name="Barry K."/>
            <person name="LaButti K."/>
            <person name="Morin E."/>
            <person name="Salamov A."/>
            <person name="Lipzen A."/>
            <person name="Mereny Z."/>
            <person name="Hegedus B."/>
            <person name="Baldrian P."/>
            <person name="Stursova M."/>
            <person name="Weitz H."/>
            <person name="Taylor A."/>
            <person name="Grigoriev I.V."/>
            <person name="Nagy L.G."/>
            <person name="Martin F."/>
            <person name="Kauserud H."/>
        </authorList>
    </citation>
    <scope>NUCLEOTIDE SEQUENCE</scope>
    <source>
        <strain evidence="7">9284</strain>
    </source>
</reference>